<dbReference type="Proteomes" id="UP000177707">
    <property type="component" value="Unassembled WGS sequence"/>
</dbReference>
<protein>
    <submittedName>
        <fullName evidence="2">Uncharacterized protein</fullName>
    </submittedName>
</protein>
<organism evidence="2 3">
    <name type="scientific">Candidatus Zambryskibacteria bacterium RIFCSPLOWO2_01_FULL_39_39</name>
    <dbReference type="NCBI Taxonomy" id="1802758"/>
    <lineage>
        <taxon>Bacteria</taxon>
        <taxon>Candidatus Zambryskiibacteriota</taxon>
    </lineage>
</organism>
<comment type="caution">
    <text evidence="2">The sequence shown here is derived from an EMBL/GenBank/DDBJ whole genome shotgun (WGS) entry which is preliminary data.</text>
</comment>
<reference evidence="2 3" key="1">
    <citation type="journal article" date="2016" name="Nat. Commun.">
        <title>Thousands of microbial genomes shed light on interconnected biogeochemical processes in an aquifer system.</title>
        <authorList>
            <person name="Anantharaman K."/>
            <person name="Brown C.T."/>
            <person name="Hug L.A."/>
            <person name="Sharon I."/>
            <person name="Castelle C.J."/>
            <person name="Probst A.J."/>
            <person name="Thomas B.C."/>
            <person name="Singh A."/>
            <person name="Wilkins M.J."/>
            <person name="Karaoz U."/>
            <person name="Brodie E.L."/>
            <person name="Williams K.H."/>
            <person name="Hubbard S.S."/>
            <person name="Banfield J.F."/>
        </authorList>
    </citation>
    <scope>NUCLEOTIDE SEQUENCE [LARGE SCALE GENOMIC DNA]</scope>
</reference>
<evidence type="ECO:0000313" key="2">
    <source>
        <dbReference type="EMBL" id="OHB01655.1"/>
    </source>
</evidence>
<proteinExistence type="predicted"/>
<feature type="compositionally biased region" description="Polar residues" evidence="1">
    <location>
        <begin position="48"/>
        <end position="61"/>
    </location>
</feature>
<accession>A0A1G2TWG7</accession>
<name>A0A1G2TWG7_9BACT</name>
<evidence type="ECO:0000313" key="3">
    <source>
        <dbReference type="Proteomes" id="UP000177707"/>
    </source>
</evidence>
<gene>
    <name evidence="2" type="ORF">A3A96_03245</name>
</gene>
<evidence type="ECO:0000256" key="1">
    <source>
        <dbReference type="SAM" id="MobiDB-lite"/>
    </source>
</evidence>
<dbReference type="AlphaFoldDB" id="A0A1G2TWG7"/>
<sequence length="94" mass="10068">MGGNKIPPLCLLHTLMAGAADCPAKREQTRPLLTFIIVRSNLDRLSSLPGSQAPSLEQTNGPKDHRVDSARRVFETGCAPMSALSSTGTRPLLK</sequence>
<feature type="region of interest" description="Disordered" evidence="1">
    <location>
        <begin position="47"/>
        <end position="67"/>
    </location>
</feature>
<dbReference type="EMBL" id="MHWB01000011">
    <property type="protein sequence ID" value="OHB01655.1"/>
    <property type="molecule type" value="Genomic_DNA"/>
</dbReference>